<dbReference type="Proteomes" id="UP000184139">
    <property type="component" value="Unassembled WGS sequence"/>
</dbReference>
<evidence type="ECO:0000256" key="1">
    <source>
        <dbReference type="SAM" id="MobiDB-lite"/>
    </source>
</evidence>
<dbReference type="STRING" id="1121409.SAMN02745124_02464"/>
<feature type="transmembrane region" description="Helical" evidence="2">
    <location>
        <begin position="281"/>
        <end position="306"/>
    </location>
</feature>
<evidence type="ECO:0000256" key="2">
    <source>
        <dbReference type="SAM" id="Phobius"/>
    </source>
</evidence>
<reference evidence="3 4" key="1">
    <citation type="submission" date="2016-11" db="EMBL/GenBank/DDBJ databases">
        <authorList>
            <person name="Jaros S."/>
            <person name="Januszkiewicz K."/>
            <person name="Wedrychowicz H."/>
        </authorList>
    </citation>
    <scope>NUCLEOTIDE SEQUENCE [LARGE SCALE GENOMIC DNA]</scope>
    <source>
        <strain evidence="3 4">DSM 9705</strain>
    </source>
</reference>
<name>A0A1M5WQY0_9BACT</name>
<dbReference type="InterPro" id="IPR021296">
    <property type="entry name" value="DUF2868"/>
</dbReference>
<dbReference type="RefSeq" id="WP_073376431.1">
    <property type="nucleotide sequence ID" value="NZ_FQXS01000014.1"/>
</dbReference>
<keyword evidence="4" id="KW-1185">Reference proteome</keyword>
<evidence type="ECO:0000313" key="4">
    <source>
        <dbReference type="Proteomes" id="UP000184139"/>
    </source>
</evidence>
<accession>A0A1M5WQY0</accession>
<keyword evidence="2" id="KW-0472">Membrane</keyword>
<evidence type="ECO:0000313" key="3">
    <source>
        <dbReference type="EMBL" id="SHH89909.1"/>
    </source>
</evidence>
<dbReference type="Pfam" id="PF11067">
    <property type="entry name" value="DUF2868"/>
    <property type="match status" value="1"/>
</dbReference>
<keyword evidence="2" id="KW-0812">Transmembrane</keyword>
<dbReference type="EMBL" id="FQXS01000014">
    <property type="protein sequence ID" value="SHH89909.1"/>
    <property type="molecule type" value="Genomic_DNA"/>
</dbReference>
<feature type="region of interest" description="Disordered" evidence="1">
    <location>
        <begin position="347"/>
        <end position="366"/>
    </location>
</feature>
<feature type="transmembrane region" description="Helical" evidence="2">
    <location>
        <begin position="113"/>
        <end position="135"/>
    </location>
</feature>
<feature type="transmembrane region" description="Helical" evidence="2">
    <location>
        <begin position="79"/>
        <end position="101"/>
    </location>
</feature>
<feature type="transmembrane region" description="Helical" evidence="2">
    <location>
        <begin position="185"/>
        <end position="210"/>
    </location>
</feature>
<gene>
    <name evidence="3" type="ORF">SAMN02745124_02464</name>
</gene>
<evidence type="ECO:0008006" key="5">
    <source>
        <dbReference type="Google" id="ProtNLM"/>
    </source>
</evidence>
<dbReference type="OrthoDB" id="5417513at2"/>
<keyword evidence="2" id="KW-1133">Transmembrane helix</keyword>
<proteinExistence type="predicted"/>
<organism evidence="3 4">
    <name type="scientific">Desulfofustis glycolicus DSM 9705</name>
    <dbReference type="NCBI Taxonomy" id="1121409"/>
    <lineage>
        <taxon>Bacteria</taxon>
        <taxon>Pseudomonadati</taxon>
        <taxon>Thermodesulfobacteriota</taxon>
        <taxon>Desulfobulbia</taxon>
        <taxon>Desulfobulbales</taxon>
        <taxon>Desulfocapsaceae</taxon>
        <taxon>Desulfofustis</taxon>
    </lineage>
</organism>
<protein>
    <recommendedName>
        <fullName evidence="5">DUF2868 domain-containing protein</fullName>
    </recommendedName>
</protein>
<dbReference type="AlphaFoldDB" id="A0A1M5WQY0"/>
<sequence>MDTDWTQRDIIDLEYCLDRDSNESHEQLHRRDRAIFLECCNDREDNPRRLLHHWLTARRRALFDASGMKSPGSQVATSLRLLTLLLYGLGLVLGGAAGLSFFNYSGTNPVNVFHFLLLFIVPQLIMLVLLLGATVLRLTGIRLWPSLLVRLFIGLLPFLSGRHGAGAKRLSGLLRRITTAYSSLLYWPLFLMAQKFMAFLNTGLLAATLLKISTTDQAFGWQSTIQLSTPLIHRIVNLLAAPWSWLVPERFAYPSLAEIEGSRIILKDGVYHLATQDLVSWWPFLVLALLTYGLLLRLLLVPFGAIMRHRSLRRLNLHRPDLLRIVQRMRTPLLDSVAADAPDQLSAYSADGDRQPASTPDRYTPSDRPLLTVVPDDLADKRFTVPLDHLLSRHGLPVGDREILRSDEPLPADQLQRIAEACRSQQTGLLLITEAWLPPINEWLHTLRQIRAAIGTTTPIFVGLVGSPTETDTFATPLPQDRLLWQHKLQELGDPFLSVFELGAGNRRAGQDSP</sequence>